<dbReference type="Gene3D" id="3.80.10.10">
    <property type="entry name" value="Ribonuclease Inhibitor"/>
    <property type="match status" value="3"/>
</dbReference>
<dbReference type="AlphaFoldDB" id="A0A9N8DBU0"/>
<dbReference type="OrthoDB" id="676979at2759"/>
<sequence length="710" mass="77525">MSNVYQRCDSNEWDPYYDFYEEEVLSEEEDVYIENGGVAEEALQSSGSGSQHGMSFSGHPFDESTRASQHPLPVEEQKTEIVLAPRQADPPQSARYDRLEPTGQLRRGARSSTAPLIVQRPVLLPQEVSSSTLMPQELSSSGTPKTHQSEQGSWSNDHRKGHADKRVVAVAPTLDSSVVDIEEDHLLPADQIVCYRGNALVAHKGHEIILYEPPKYLHEIDVKDSLSWRSKTCLLLLLFLLIALAVSAGVLYFVVFKEERPNNPTMAPTEVPPDSLTLSCPGQVTTLTDDDVARYGTLTAEQLVPSIYTTWNYSIDDCQPANQAAVWLSTGNGDEDETDWLQRFIMAFMYFATEGSQWPSQSNWLSHEESVCSWQGLGCTGDGAILKMNLAENSLTGPMISELGLLPKLQVISLQSNAISGSIDFVTSLPDLNLINLSNNRLVGPVPNISAPNLELLNLHGNVFTGIIPPSLGMAVSLKHLDLGNNCLQGTVPSEINNLSRLSSLNFEANNILSGRIATEFGRFADLKLFSISNTAIRARIPRQYGALTKLEELRMANTLVGGDIPAAVANMTSLRHMDLSGSRFRKEVPGFLGTLTKLTHLSLHNNSLTGEVPSELGALKNLTFLQLDSNSMVGTVPSEIGLLTALDALTLHGNDLITGRVPAEVCRLRELDLEIFTTSCPMRTEQGDQLGVTCAVPLCCSACIGRLGR</sequence>
<comment type="caution">
    <text evidence="5">The sequence shown here is derived from an EMBL/GenBank/DDBJ whole genome shotgun (WGS) entry which is preliminary data.</text>
</comment>
<feature type="compositionally biased region" description="Low complexity" evidence="3">
    <location>
        <begin position="44"/>
        <end position="59"/>
    </location>
</feature>
<name>A0A9N8DBU0_9STRA</name>
<feature type="compositionally biased region" description="Polar residues" evidence="3">
    <location>
        <begin position="127"/>
        <end position="155"/>
    </location>
</feature>
<feature type="transmembrane region" description="Helical" evidence="4">
    <location>
        <begin position="233"/>
        <end position="255"/>
    </location>
</feature>
<protein>
    <submittedName>
        <fullName evidence="5">Inherit from bctoNOG: RHS repeat-associated core domain-containing protein</fullName>
    </submittedName>
</protein>
<keyword evidence="6" id="KW-1185">Reference proteome</keyword>
<reference evidence="5" key="1">
    <citation type="submission" date="2020-06" db="EMBL/GenBank/DDBJ databases">
        <authorList>
            <consortium name="Plant Systems Biology data submission"/>
        </authorList>
    </citation>
    <scope>NUCLEOTIDE SEQUENCE</scope>
    <source>
        <strain evidence="5">D6</strain>
    </source>
</reference>
<organism evidence="5 6">
    <name type="scientific">Seminavis robusta</name>
    <dbReference type="NCBI Taxonomy" id="568900"/>
    <lineage>
        <taxon>Eukaryota</taxon>
        <taxon>Sar</taxon>
        <taxon>Stramenopiles</taxon>
        <taxon>Ochrophyta</taxon>
        <taxon>Bacillariophyta</taxon>
        <taxon>Bacillariophyceae</taxon>
        <taxon>Bacillariophycidae</taxon>
        <taxon>Naviculales</taxon>
        <taxon>Naviculaceae</taxon>
        <taxon>Seminavis</taxon>
    </lineage>
</organism>
<dbReference type="PANTHER" id="PTHR48059:SF30">
    <property type="entry name" value="OS06G0587000 PROTEIN"/>
    <property type="match status" value="1"/>
</dbReference>
<dbReference type="Proteomes" id="UP001153069">
    <property type="component" value="Unassembled WGS sequence"/>
</dbReference>
<keyword evidence="2" id="KW-0677">Repeat</keyword>
<evidence type="ECO:0000256" key="2">
    <source>
        <dbReference type="ARBA" id="ARBA00022737"/>
    </source>
</evidence>
<comment type="subcellular location">
    <subcellularLocation>
        <location evidence="1">Cell envelope</location>
    </subcellularLocation>
</comment>
<evidence type="ECO:0000313" key="5">
    <source>
        <dbReference type="EMBL" id="CAB9499824.1"/>
    </source>
</evidence>
<evidence type="ECO:0000256" key="4">
    <source>
        <dbReference type="SAM" id="Phobius"/>
    </source>
</evidence>
<evidence type="ECO:0000256" key="1">
    <source>
        <dbReference type="ARBA" id="ARBA00004196"/>
    </source>
</evidence>
<accession>A0A9N8DBU0</accession>
<dbReference type="Pfam" id="PF00560">
    <property type="entry name" value="LRR_1"/>
    <property type="match status" value="3"/>
</dbReference>
<dbReference type="FunFam" id="3.80.10.10:FF:000383">
    <property type="entry name" value="Leucine-rich repeat receptor protein kinase EMS1"/>
    <property type="match status" value="1"/>
</dbReference>
<dbReference type="InterPro" id="IPR032675">
    <property type="entry name" value="LRR_dom_sf"/>
</dbReference>
<keyword evidence="4" id="KW-0812">Transmembrane</keyword>
<evidence type="ECO:0000313" key="6">
    <source>
        <dbReference type="Proteomes" id="UP001153069"/>
    </source>
</evidence>
<gene>
    <name evidence="5" type="ORF">SEMRO_69_G038690.1</name>
</gene>
<dbReference type="EMBL" id="CAICTM010000068">
    <property type="protein sequence ID" value="CAB9499824.1"/>
    <property type="molecule type" value="Genomic_DNA"/>
</dbReference>
<proteinExistence type="predicted"/>
<keyword evidence="4" id="KW-0472">Membrane</keyword>
<dbReference type="SUPFAM" id="SSF52058">
    <property type="entry name" value="L domain-like"/>
    <property type="match status" value="1"/>
</dbReference>
<dbReference type="InterPro" id="IPR051848">
    <property type="entry name" value="PGIP"/>
</dbReference>
<dbReference type="InterPro" id="IPR001611">
    <property type="entry name" value="Leu-rich_rpt"/>
</dbReference>
<keyword evidence="4" id="KW-1133">Transmembrane helix</keyword>
<evidence type="ECO:0000256" key="3">
    <source>
        <dbReference type="SAM" id="MobiDB-lite"/>
    </source>
</evidence>
<feature type="region of interest" description="Disordered" evidence="3">
    <location>
        <begin position="35"/>
        <end position="162"/>
    </location>
</feature>
<dbReference type="PANTHER" id="PTHR48059">
    <property type="entry name" value="POLYGALACTURONASE INHIBITOR 1"/>
    <property type="match status" value="1"/>
</dbReference>